<dbReference type="Proteomes" id="UP001595721">
    <property type="component" value="Unassembled WGS sequence"/>
</dbReference>
<dbReference type="Pfam" id="PF07700">
    <property type="entry name" value="HNOB"/>
    <property type="match status" value="1"/>
</dbReference>
<feature type="domain" description="Heme NO-binding" evidence="1">
    <location>
        <begin position="4"/>
        <end position="157"/>
    </location>
</feature>
<accession>A0ABV7RAL9</accession>
<dbReference type="InterPro" id="IPR011644">
    <property type="entry name" value="Heme_NO-bd"/>
</dbReference>
<organism evidence="2 3">
    <name type="scientific">Paracoccus mangrovi</name>
    <dbReference type="NCBI Taxonomy" id="1715645"/>
    <lineage>
        <taxon>Bacteria</taxon>
        <taxon>Pseudomonadati</taxon>
        <taxon>Pseudomonadota</taxon>
        <taxon>Alphaproteobacteria</taxon>
        <taxon>Rhodobacterales</taxon>
        <taxon>Paracoccaceae</taxon>
        <taxon>Paracoccus</taxon>
    </lineage>
</organism>
<comment type="caution">
    <text evidence="2">The sequence shown here is derived from an EMBL/GenBank/DDBJ whole genome shotgun (WGS) entry which is preliminary data.</text>
</comment>
<gene>
    <name evidence="2" type="ORF">ACFOMH_16275</name>
</gene>
<name>A0ABV7RAL9_9RHOB</name>
<proteinExistence type="predicted"/>
<sequence length="192" mass="21821">MLALINRSFELFVRDCYGKALWERLARQAKVDPRGFFLLQHSSEAVTKVMISEASRILRKSADELLEDLGGWLTRREPIRRLLRFGGRDYPEFIESFSEFPGRAVMVIDSLEAPKLRVTAYSMSLYEVEVESDSDIWVVLLAGVLRGMADDYGALVVIAIEGHVLRIDIALSEYGVMRPFPLIPEQSDQVQP</sequence>
<evidence type="ECO:0000313" key="3">
    <source>
        <dbReference type="Proteomes" id="UP001595721"/>
    </source>
</evidence>
<reference evidence="3" key="1">
    <citation type="journal article" date="2019" name="Int. J. Syst. Evol. Microbiol.">
        <title>The Global Catalogue of Microorganisms (GCM) 10K type strain sequencing project: providing services to taxonomists for standard genome sequencing and annotation.</title>
        <authorList>
            <consortium name="The Broad Institute Genomics Platform"/>
            <consortium name="The Broad Institute Genome Sequencing Center for Infectious Disease"/>
            <person name="Wu L."/>
            <person name="Ma J."/>
        </authorList>
    </citation>
    <scope>NUCLEOTIDE SEQUENCE [LARGE SCALE GENOMIC DNA]</scope>
    <source>
        <strain evidence="3">KCTC 42899</strain>
    </source>
</reference>
<evidence type="ECO:0000313" key="2">
    <source>
        <dbReference type="EMBL" id="MFC3529735.1"/>
    </source>
</evidence>
<evidence type="ECO:0000259" key="1">
    <source>
        <dbReference type="Pfam" id="PF07700"/>
    </source>
</evidence>
<dbReference type="InterPro" id="IPR024096">
    <property type="entry name" value="NO_sig/Golgi_transp_ligand-bd"/>
</dbReference>
<dbReference type="RefSeq" id="WP_374422161.1">
    <property type="nucleotide sequence ID" value="NZ_JBHRXJ010000014.1"/>
</dbReference>
<protein>
    <submittedName>
        <fullName evidence="2">Heme NO-binding domain-containing protein</fullName>
    </submittedName>
</protein>
<dbReference type="EMBL" id="JBHRXJ010000014">
    <property type="protein sequence ID" value="MFC3529735.1"/>
    <property type="molecule type" value="Genomic_DNA"/>
</dbReference>
<keyword evidence="3" id="KW-1185">Reference proteome</keyword>
<dbReference type="InterPro" id="IPR038158">
    <property type="entry name" value="H-NOX_domain_sf"/>
</dbReference>
<dbReference type="SUPFAM" id="SSF111126">
    <property type="entry name" value="Ligand-binding domain in the NO signalling and Golgi transport"/>
    <property type="match status" value="1"/>
</dbReference>
<dbReference type="Gene3D" id="3.90.1520.10">
    <property type="entry name" value="H-NOX domain"/>
    <property type="match status" value="1"/>
</dbReference>